<dbReference type="PROSITE" id="PS00463">
    <property type="entry name" value="ZN2_CY6_FUNGAL_1"/>
    <property type="match status" value="1"/>
</dbReference>
<dbReference type="SUPFAM" id="SSF57701">
    <property type="entry name" value="Zn2/Cys6 DNA-binding domain"/>
    <property type="match status" value="1"/>
</dbReference>
<dbReference type="AlphaFoldDB" id="A0A8H7TH66"/>
<dbReference type="OrthoDB" id="39175at2759"/>
<evidence type="ECO:0000256" key="1">
    <source>
        <dbReference type="ARBA" id="ARBA00023242"/>
    </source>
</evidence>
<evidence type="ECO:0000313" key="5">
    <source>
        <dbReference type="Proteomes" id="UP000664132"/>
    </source>
</evidence>
<protein>
    <recommendedName>
        <fullName evidence="3">Zn(2)-C6 fungal-type domain-containing protein</fullName>
    </recommendedName>
</protein>
<name>A0A8H7TH66_9HELO</name>
<dbReference type="Pfam" id="PF00172">
    <property type="entry name" value="Zn_clus"/>
    <property type="match status" value="1"/>
</dbReference>
<dbReference type="Gene3D" id="4.10.240.10">
    <property type="entry name" value="Zn(2)-C6 fungal-type DNA-binding domain"/>
    <property type="match status" value="1"/>
</dbReference>
<dbReference type="PROSITE" id="PS50048">
    <property type="entry name" value="ZN2_CY6_FUNGAL_2"/>
    <property type="match status" value="1"/>
</dbReference>
<keyword evidence="1" id="KW-0539">Nucleus</keyword>
<dbReference type="InterPro" id="IPR050987">
    <property type="entry name" value="AtrR-like"/>
</dbReference>
<feature type="region of interest" description="Disordered" evidence="2">
    <location>
        <begin position="50"/>
        <end position="90"/>
    </location>
</feature>
<gene>
    <name evidence="4" type="ORF">IFR04_005302</name>
</gene>
<dbReference type="PANTHER" id="PTHR46910:SF40">
    <property type="entry name" value="ZN(II)2CYS6 TRANSCRIPTION FACTOR (EUROFUNG)"/>
    <property type="match status" value="1"/>
</dbReference>
<feature type="compositionally biased region" description="Polar residues" evidence="2">
    <location>
        <begin position="66"/>
        <end position="90"/>
    </location>
</feature>
<organism evidence="4 5">
    <name type="scientific">Cadophora malorum</name>
    <dbReference type="NCBI Taxonomy" id="108018"/>
    <lineage>
        <taxon>Eukaryota</taxon>
        <taxon>Fungi</taxon>
        <taxon>Dikarya</taxon>
        <taxon>Ascomycota</taxon>
        <taxon>Pezizomycotina</taxon>
        <taxon>Leotiomycetes</taxon>
        <taxon>Helotiales</taxon>
        <taxon>Ploettnerulaceae</taxon>
        <taxon>Cadophora</taxon>
    </lineage>
</organism>
<evidence type="ECO:0000259" key="3">
    <source>
        <dbReference type="PROSITE" id="PS50048"/>
    </source>
</evidence>
<evidence type="ECO:0000256" key="2">
    <source>
        <dbReference type="SAM" id="MobiDB-lite"/>
    </source>
</evidence>
<comment type="caution">
    <text evidence="4">The sequence shown here is derived from an EMBL/GenBank/DDBJ whole genome shotgun (WGS) entry which is preliminary data.</text>
</comment>
<dbReference type="EMBL" id="JAFJYH010000063">
    <property type="protein sequence ID" value="KAG4421575.1"/>
    <property type="molecule type" value="Genomic_DNA"/>
</dbReference>
<dbReference type="PANTHER" id="PTHR46910">
    <property type="entry name" value="TRANSCRIPTION FACTOR PDR1"/>
    <property type="match status" value="1"/>
</dbReference>
<dbReference type="Proteomes" id="UP000664132">
    <property type="component" value="Unassembled WGS sequence"/>
</dbReference>
<dbReference type="CDD" id="cd12148">
    <property type="entry name" value="fungal_TF_MHR"/>
    <property type="match status" value="1"/>
</dbReference>
<dbReference type="GO" id="GO:0008270">
    <property type="term" value="F:zinc ion binding"/>
    <property type="evidence" value="ECO:0007669"/>
    <property type="project" value="InterPro"/>
</dbReference>
<evidence type="ECO:0000313" key="4">
    <source>
        <dbReference type="EMBL" id="KAG4421575.1"/>
    </source>
</evidence>
<reference evidence="4" key="1">
    <citation type="submission" date="2021-02" db="EMBL/GenBank/DDBJ databases">
        <title>Genome sequence Cadophora malorum strain M34.</title>
        <authorList>
            <person name="Stefanovic E."/>
            <person name="Vu D."/>
            <person name="Scully C."/>
            <person name="Dijksterhuis J."/>
            <person name="Roader J."/>
            <person name="Houbraken J."/>
        </authorList>
    </citation>
    <scope>NUCLEOTIDE SEQUENCE</scope>
    <source>
        <strain evidence="4">M34</strain>
    </source>
</reference>
<dbReference type="GO" id="GO:0000981">
    <property type="term" value="F:DNA-binding transcription factor activity, RNA polymerase II-specific"/>
    <property type="evidence" value="ECO:0007669"/>
    <property type="project" value="InterPro"/>
</dbReference>
<feature type="compositionally biased region" description="Basic residues" evidence="2">
    <location>
        <begin position="55"/>
        <end position="64"/>
    </location>
</feature>
<dbReference type="SMART" id="SM00066">
    <property type="entry name" value="GAL4"/>
    <property type="match status" value="1"/>
</dbReference>
<keyword evidence="5" id="KW-1185">Reference proteome</keyword>
<dbReference type="InterPro" id="IPR001138">
    <property type="entry name" value="Zn2Cys6_DnaBD"/>
</dbReference>
<feature type="domain" description="Zn(2)-C6 fungal-type" evidence="3">
    <location>
        <begin position="12"/>
        <end position="48"/>
    </location>
</feature>
<sequence length="543" mass="61258">MEKKERTNVTHACDACRRRKMRCERVGGQTGPPMQCKACRSLGSHCTFDLPANRRGPRPKRHNHVSGYSTPSNGQPKQNERTNSLSTEISTPESIPPIDIICPPEIFDQIIQDYLERQYPIHPLVHIPTFKKQLSEKLYATDAKFFCFIISLCATVSAVLPRRFTHYQSMSAQFKAAYPTIREFVKRVHLVVQRHRDPDFHENLTMTDWGLACTLFMSHACIGQSSSARMYKAEATAIIIELVGHHRLGKYSNPIEMQLRKKAFWIMVAAHICLRITGESLETLSDRSVFEQADAENLQILPIDDQYITAETVNVPPLAELQITAGFCDTTKLMKTMVAISKDPTQPKAVTSGHLSNHFADKLGSCDRLRKVRDCLQGLPPQLSPGYVAGLKGGAGGLRERQIETVRANMHVEHLWMQNVLIERLSMASKTEVEGALGPKEIWEMREEVCRKLLAVLDGIEEEFIEPNGHALILKVRQIAASLLDFQPTGEEVQMEIVRSAQIYLKRFTDSLKRLDSSYLHGQVIDMNIMKQQHMALSNGSDG</sequence>
<dbReference type="CDD" id="cd00067">
    <property type="entry name" value="GAL4"/>
    <property type="match status" value="1"/>
</dbReference>
<dbReference type="InterPro" id="IPR036864">
    <property type="entry name" value="Zn2-C6_fun-type_DNA-bd_sf"/>
</dbReference>
<accession>A0A8H7TH66</accession>
<proteinExistence type="predicted"/>